<sequence length="357" mass="39804">MDFSSNAVWEERLASSKPFMRTGVPEVVQHTVDSGGVVQLTGTGGSDRSSAAKEMVQQRIHHWCSQLGARDPTFAKLAVDEIARVAKDPFTQTEIMTQLKNTPLFLFYLESLMGDFENMEMRCSVNTALYNLTDDVCVHFLVLDQLLPDEKALALDVMLTMIQGLQQMMFTYKEKKYSVQAAQVLCRFLLLDIGSWEQVSDEVMAALFSAFSVMLKSEDLNHYLMVSQQVVGSMIAMSPNPIDRLALASMQQERAARAYAELVDGATRATMNWPQQDEGASPYKPDVGIAWHLVLAITRQKIGLRRFIQEDEAMRVANLKVRPEVMDVPWDDGDRGPVGKLLMLRLTDAVATGGQGA</sequence>
<evidence type="ECO:0000313" key="2">
    <source>
        <dbReference type="Proteomes" id="UP001190700"/>
    </source>
</evidence>
<gene>
    <name evidence="1" type="ORF">CYMTET_22780</name>
</gene>
<proteinExistence type="predicted"/>
<feature type="non-terminal residue" evidence="1">
    <location>
        <position position="357"/>
    </location>
</feature>
<dbReference type="EMBL" id="LGRX02011619">
    <property type="protein sequence ID" value="KAK3268730.1"/>
    <property type="molecule type" value="Genomic_DNA"/>
</dbReference>
<reference evidence="1 2" key="1">
    <citation type="journal article" date="2015" name="Genome Biol. Evol.">
        <title>Comparative Genomics of a Bacterivorous Green Alga Reveals Evolutionary Causalities and Consequences of Phago-Mixotrophic Mode of Nutrition.</title>
        <authorList>
            <person name="Burns J.A."/>
            <person name="Paasch A."/>
            <person name="Narechania A."/>
            <person name="Kim E."/>
        </authorList>
    </citation>
    <scope>NUCLEOTIDE SEQUENCE [LARGE SCALE GENOMIC DNA]</scope>
    <source>
        <strain evidence="1 2">PLY_AMNH</strain>
    </source>
</reference>
<comment type="caution">
    <text evidence="1">The sequence shown here is derived from an EMBL/GenBank/DDBJ whole genome shotgun (WGS) entry which is preliminary data.</text>
</comment>
<keyword evidence="2" id="KW-1185">Reference proteome</keyword>
<organism evidence="1 2">
    <name type="scientific">Cymbomonas tetramitiformis</name>
    <dbReference type="NCBI Taxonomy" id="36881"/>
    <lineage>
        <taxon>Eukaryota</taxon>
        <taxon>Viridiplantae</taxon>
        <taxon>Chlorophyta</taxon>
        <taxon>Pyramimonadophyceae</taxon>
        <taxon>Pyramimonadales</taxon>
        <taxon>Pyramimonadaceae</taxon>
        <taxon>Cymbomonas</taxon>
    </lineage>
</organism>
<evidence type="ECO:0000313" key="1">
    <source>
        <dbReference type="EMBL" id="KAK3268730.1"/>
    </source>
</evidence>
<dbReference type="Proteomes" id="UP001190700">
    <property type="component" value="Unassembled WGS sequence"/>
</dbReference>
<name>A0AAE0L1Y0_9CHLO</name>
<accession>A0AAE0L1Y0</accession>
<dbReference type="AlphaFoldDB" id="A0AAE0L1Y0"/>
<protein>
    <submittedName>
        <fullName evidence="1">Uncharacterized protein</fullName>
    </submittedName>
</protein>